<name>A0A367PIG4_CUPNE</name>
<dbReference type="RefSeq" id="WP_114133307.1">
    <property type="nucleotide sequence ID" value="NZ_CP068435.1"/>
</dbReference>
<reference evidence="5 6" key="1">
    <citation type="submission" date="2018-04" db="EMBL/GenBank/DDBJ databases">
        <title>Cupriavidus necator CR12 genome sequencing and assembly.</title>
        <authorList>
            <person name="Ben Fekih I."/>
            <person name="Mazhar H.S."/>
            <person name="Bello S.K."/>
            <person name="Rensing C."/>
        </authorList>
    </citation>
    <scope>NUCLEOTIDE SEQUENCE [LARGE SCALE GENOMIC DNA]</scope>
    <source>
        <strain evidence="5 6">CR12</strain>
    </source>
</reference>
<dbReference type="PANTHER" id="PTHR44757">
    <property type="entry name" value="DIGUANYLATE CYCLASE DGCP"/>
    <property type="match status" value="1"/>
</dbReference>
<dbReference type="PROSITE" id="PS50887">
    <property type="entry name" value="GGDEF"/>
    <property type="match status" value="1"/>
</dbReference>
<dbReference type="Pfam" id="PF00563">
    <property type="entry name" value="EAL"/>
    <property type="match status" value="1"/>
</dbReference>
<dbReference type="InterPro" id="IPR035965">
    <property type="entry name" value="PAS-like_dom_sf"/>
</dbReference>
<dbReference type="Gene3D" id="2.10.70.100">
    <property type="match status" value="1"/>
</dbReference>
<dbReference type="InterPro" id="IPR029016">
    <property type="entry name" value="GAF-like_dom_sf"/>
</dbReference>
<dbReference type="NCBIfam" id="TIGR00254">
    <property type="entry name" value="GGDEF"/>
    <property type="match status" value="1"/>
</dbReference>
<dbReference type="AlphaFoldDB" id="A0A367PIG4"/>
<dbReference type="InterPro" id="IPR035919">
    <property type="entry name" value="EAL_sf"/>
</dbReference>
<dbReference type="PROSITE" id="PS50883">
    <property type="entry name" value="EAL"/>
    <property type="match status" value="1"/>
</dbReference>
<dbReference type="InterPro" id="IPR003018">
    <property type="entry name" value="GAF"/>
</dbReference>
<dbReference type="NCBIfam" id="TIGR00229">
    <property type="entry name" value="sensory_box"/>
    <property type="match status" value="1"/>
</dbReference>
<evidence type="ECO:0000259" key="2">
    <source>
        <dbReference type="PROSITE" id="PS50113"/>
    </source>
</evidence>
<dbReference type="SMART" id="SM00267">
    <property type="entry name" value="GGDEF"/>
    <property type="match status" value="1"/>
</dbReference>
<dbReference type="InterPro" id="IPR043128">
    <property type="entry name" value="Rev_trsase/Diguanyl_cyclase"/>
</dbReference>
<dbReference type="InterPro" id="IPR000160">
    <property type="entry name" value="GGDEF_dom"/>
</dbReference>
<dbReference type="InterPro" id="IPR001633">
    <property type="entry name" value="EAL_dom"/>
</dbReference>
<accession>A0A367PIG4</accession>
<dbReference type="SUPFAM" id="SSF55781">
    <property type="entry name" value="GAF domain-like"/>
    <property type="match status" value="1"/>
</dbReference>
<evidence type="ECO:0000259" key="4">
    <source>
        <dbReference type="PROSITE" id="PS50887"/>
    </source>
</evidence>
<dbReference type="Gene3D" id="3.30.450.40">
    <property type="match status" value="1"/>
</dbReference>
<protein>
    <submittedName>
        <fullName evidence="5">EAL domain-containing protein</fullName>
    </submittedName>
</protein>
<dbReference type="CDD" id="cd01948">
    <property type="entry name" value="EAL"/>
    <property type="match status" value="1"/>
</dbReference>
<dbReference type="SUPFAM" id="SSF55073">
    <property type="entry name" value="Nucleotide cyclase"/>
    <property type="match status" value="1"/>
</dbReference>
<dbReference type="SUPFAM" id="SSF55785">
    <property type="entry name" value="PYP-like sensor domain (PAS domain)"/>
    <property type="match status" value="1"/>
</dbReference>
<feature type="domain" description="EAL" evidence="3">
    <location>
        <begin position="544"/>
        <end position="792"/>
    </location>
</feature>
<evidence type="ECO:0000259" key="3">
    <source>
        <dbReference type="PROSITE" id="PS50883"/>
    </source>
</evidence>
<proteinExistence type="predicted"/>
<dbReference type="Proteomes" id="UP000253501">
    <property type="component" value="Unassembled WGS sequence"/>
</dbReference>
<dbReference type="CDD" id="cd00130">
    <property type="entry name" value="PAS"/>
    <property type="match status" value="1"/>
</dbReference>
<keyword evidence="1" id="KW-0175">Coiled coil</keyword>
<dbReference type="Gene3D" id="3.30.70.270">
    <property type="match status" value="1"/>
</dbReference>
<feature type="domain" description="PAC" evidence="2">
    <location>
        <begin position="150"/>
        <end position="202"/>
    </location>
</feature>
<dbReference type="Pfam" id="PF08447">
    <property type="entry name" value="PAS_3"/>
    <property type="match status" value="1"/>
</dbReference>
<dbReference type="CDD" id="cd01949">
    <property type="entry name" value="GGDEF"/>
    <property type="match status" value="1"/>
</dbReference>
<dbReference type="Gene3D" id="3.30.450.20">
    <property type="entry name" value="PAS domain"/>
    <property type="match status" value="1"/>
</dbReference>
<dbReference type="GO" id="GO:0003824">
    <property type="term" value="F:catalytic activity"/>
    <property type="evidence" value="ECO:0007669"/>
    <property type="project" value="UniProtKB-ARBA"/>
</dbReference>
<dbReference type="PROSITE" id="PS50113">
    <property type="entry name" value="PAC"/>
    <property type="match status" value="1"/>
</dbReference>
<evidence type="ECO:0000313" key="6">
    <source>
        <dbReference type="Proteomes" id="UP000253501"/>
    </source>
</evidence>
<evidence type="ECO:0000256" key="1">
    <source>
        <dbReference type="SAM" id="Coils"/>
    </source>
</evidence>
<organism evidence="5 6">
    <name type="scientific">Cupriavidus necator</name>
    <name type="common">Alcaligenes eutrophus</name>
    <name type="synonym">Ralstonia eutropha</name>
    <dbReference type="NCBI Taxonomy" id="106590"/>
    <lineage>
        <taxon>Bacteria</taxon>
        <taxon>Pseudomonadati</taxon>
        <taxon>Pseudomonadota</taxon>
        <taxon>Betaproteobacteria</taxon>
        <taxon>Burkholderiales</taxon>
        <taxon>Burkholderiaceae</taxon>
        <taxon>Cupriavidus</taxon>
    </lineage>
</organism>
<dbReference type="SUPFAM" id="SSF141868">
    <property type="entry name" value="EAL domain-like"/>
    <property type="match status" value="1"/>
</dbReference>
<dbReference type="PANTHER" id="PTHR44757:SF2">
    <property type="entry name" value="BIOFILM ARCHITECTURE MAINTENANCE PROTEIN MBAA"/>
    <property type="match status" value="1"/>
</dbReference>
<dbReference type="Gene3D" id="3.20.20.450">
    <property type="entry name" value="EAL domain"/>
    <property type="match status" value="1"/>
</dbReference>
<dbReference type="FunFam" id="3.30.70.270:FF:000001">
    <property type="entry name" value="Diguanylate cyclase domain protein"/>
    <property type="match status" value="1"/>
</dbReference>
<dbReference type="InterPro" id="IPR013655">
    <property type="entry name" value="PAS_fold_3"/>
</dbReference>
<comment type="caution">
    <text evidence="5">The sequence shown here is derived from an EMBL/GenBank/DDBJ whole genome shotgun (WGS) entry which is preliminary data.</text>
</comment>
<feature type="coiled-coil region" evidence="1">
    <location>
        <begin position="51"/>
        <end position="78"/>
    </location>
</feature>
<dbReference type="SMART" id="SM00052">
    <property type="entry name" value="EAL"/>
    <property type="match status" value="1"/>
</dbReference>
<dbReference type="EMBL" id="QDHA01000044">
    <property type="protein sequence ID" value="RCJ06786.1"/>
    <property type="molecule type" value="Genomic_DNA"/>
</dbReference>
<evidence type="ECO:0000313" key="5">
    <source>
        <dbReference type="EMBL" id="RCJ06786.1"/>
    </source>
</evidence>
<dbReference type="Pfam" id="PF13185">
    <property type="entry name" value="GAF_2"/>
    <property type="match status" value="1"/>
</dbReference>
<feature type="domain" description="GGDEF" evidence="4">
    <location>
        <begin position="402"/>
        <end position="535"/>
    </location>
</feature>
<gene>
    <name evidence="5" type="ORF">DDK22_19215</name>
</gene>
<sequence>METLDEGSRQVAGNSMALGAGLPDDDGTGLHIMANAAPLRTSIKLRTAAPNRLVESEVERLKNKVAECEALLHEHKAALIEAEHMARFGTWTFDLLAKRPDFSDEARRLLGLAHAPLEPTPTDYSANLYAEDRARITEMMRAALVRSKAFDTQIRVVRDDGGLRWLRVIGRPEESGTYRPRRVTGMLFDITSMKRTHMQQRVELAVARLLQGTDPLPHVVGKIIRVVCKTLGWEWGAYWALDESTNRMHLLKGLSIDSKGYDVFAAASQQIGFPSGAGFIGEVFRTGSPRWVSDVTQDATFLRRDAAISAGLRGGFAFPVHVDGKVIGVLEFFSRFSRQPDALLPAISRALGAQIGQFVQRQLSTARIHYLASYDELTGQLNRSQFNERLRQALAQARHAHQRLGLLFIDLDRFKIINDTLGHEAGDVVLQEFAERLRGAFRETDMVARLGGDEFAVLLPQCGDVRVLTELASKVLRTTVEPVQVHGGKHRVSASIGVSMFPDDGVDAPMLLRSADTAMYRAKSQGGNNVQFHSAVMDAALQERLAFETSLGEALDQSELSLAFQPIFQLATQHVIGFEALLRWKHPKLGEVLPSRFIPLAEETGLIHALGSFALRSACEEAARWPAPLTVFVNVSSRQLADGDFPDQVGQALSATGLAAERLGLEITETALMQQQAVPLLEQIRKLGVRLSIDDFGTGYSSLAYLKRLPLDSIKLDQSFVRGLPHDANDCAIARAVIALGHNLKLSIVAEGVERTEQFEYLREANCDAIQGYLLSRPMPAGDVAAWLHKQSSINPGRV</sequence>
<dbReference type="InterPro" id="IPR029787">
    <property type="entry name" value="Nucleotide_cyclase"/>
</dbReference>
<dbReference type="InterPro" id="IPR052155">
    <property type="entry name" value="Biofilm_reg_signaling"/>
</dbReference>
<dbReference type="Pfam" id="PF00990">
    <property type="entry name" value="GGDEF"/>
    <property type="match status" value="1"/>
</dbReference>
<dbReference type="InterPro" id="IPR000014">
    <property type="entry name" value="PAS"/>
</dbReference>
<dbReference type="InterPro" id="IPR000700">
    <property type="entry name" value="PAS-assoc_C"/>
</dbReference>
<dbReference type="SMART" id="SM00065">
    <property type="entry name" value="GAF"/>
    <property type="match status" value="1"/>
</dbReference>